<dbReference type="InterPro" id="IPR036412">
    <property type="entry name" value="HAD-like_sf"/>
</dbReference>
<accession>A0ABW5QIM3</accession>
<comment type="caution">
    <text evidence="1">The sequence shown here is derived from an EMBL/GenBank/DDBJ whole genome shotgun (WGS) entry which is preliminary data.</text>
</comment>
<dbReference type="RefSeq" id="WP_386835691.1">
    <property type="nucleotide sequence ID" value="NZ_JBHUNP010000001.1"/>
</dbReference>
<dbReference type="InterPro" id="IPR023214">
    <property type="entry name" value="HAD_sf"/>
</dbReference>
<dbReference type="EMBL" id="JBHUNP010000001">
    <property type="protein sequence ID" value="MFD2647214.1"/>
    <property type="molecule type" value="Genomic_DNA"/>
</dbReference>
<organism evidence="1 2">
    <name type="scientific">Devosia albogilva</name>
    <dbReference type="NCBI Taxonomy" id="429726"/>
    <lineage>
        <taxon>Bacteria</taxon>
        <taxon>Pseudomonadati</taxon>
        <taxon>Pseudomonadota</taxon>
        <taxon>Alphaproteobacteria</taxon>
        <taxon>Hyphomicrobiales</taxon>
        <taxon>Devosiaceae</taxon>
        <taxon>Devosia</taxon>
    </lineage>
</organism>
<reference evidence="2" key="1">
    <citation type="journal article" date="2019" name="Int. J. Syst. Evol. Microbiol.">
        <title>The Global Catalogue of Microorganisms (GCM) 10K type strain sequencing project: providing services to taxonomists for standard genome sequencing and annotation.</title>
        <authorList>
            <consortium name="The Broad Institute Genomics Platform"/>
            <consortium name="The Broad Institute Genome Sequencing Center for Infectious Disease"/>
            <person name="Wu L."/>
            <person name="Ma J."/>
        </authorList>
    </citation>
    <scope>NUCLEOTIDE SEQUENCE [LARGE SCALE GENOMIC DNA]</scope>
    <source>
        <strain evidence="2">CCM 7427</strain>
    </source>
</reference>
<gene>
    <name evidence="1" type="ORF">ACFSX5_05310</name>
</gene>
<name>A0ABW5QIM3_9HYPH</name>
<sequence length="84" mass="8432">MLVGLDREFSYNKMAIAVRNMLAGASLTATNADLLRPIAGTFEPGAGAILQSIAASAGAAPLVLGKSSLKIAHVALARVGVRGG</sequence>
<keyword evidence="2" id="KW-1185">Reference proteome</keyword>
<protein>
    <submittedName>
        <fullName evidence="1">Uncharacterized protein</fullName>
    </submittedName>
</protein>
<dbReference type="Proteomes" id="UP001597521">
    <property type="component" value="Unassembled WGS sequence"/>
</dbReference>
<evidence type="ECO:0000313" key="2">
    <source>
        <dbReference type="Proteomes" id="UP001597521"/>
    </source>
</evidence>
<dbReference type="SUPFAM" id="SSF56784">
    <property type="entry name" value="HAD-like"/>
    <property type="match status" value="1"/>
</dbReference>
<evidence type="ECO:0000313" key="1">
    <source>
        <dbReference type="EMBL" id="MFD2647214.1"/>
    </source>
</evidence>
<dbReference type="Gene3D" id="3.40.50.1000">
    <property type="entry name" value="HAD superfamily/HAD-like"/>
    <property type="match status" value="2"/>
</dbReference>
<proteinExistence type="predicted"/>